<feature type="region of interest" description="Disordered" evidence="1">
    <location>
        <begin position="177"/>
        <end position="231"/>
    </location>
</feature>
<comment type="caution">
    <text evidence="2">The sequence shown here is derived from an EMBL/GenBank/DDBJ whole genome shotgun (WGS) entry which is preliminary data.</text>
</comment>
<feature type="compositionally biased region" description="Basic and acidic residues" evidence="1">
    <location>
        <begin position="177"/>
        <end position="196"/>
    </location>
</feature>
<evidence type="ECO:0000256" key="1">
    <source>
        <dbReference type="SAM" id="MobiDB-lite"/>
    </source>
</evidence>
<sequence length="293" mass="34042">MNIFVLSLQIIECAMFHCDQHVIKMILESAQMLCTACVMTGGKAGYKPAHKNHPCTLWVMSSLSNWRWLKSLAIALNDEYKYRYKKEVDHKSINVINELDEPKIEDKGLLPFALAMPDEFRDPDPVLAYRKYYAGAKYRFATWRSRDIPQWYIDLRKEMGGNALKEIHSLLDPDNIKKKRQESIAKGKKKAEEKKSPKPIQKKTQKKKPIISSPEASESSENESLEEDSDEYKVIEKTQVKKLEKEPKSTKEIIMKVQTRKMVLAEKLKNGQMETQKRKLIEQKVPSKRVKNN</sequence>
<evidence type="ECO:0000313" key="2">
    <source>
        <dbReference type="EMBL" id="OMJ77583.1"/>
    </source>
</evidence>
<proteinExistence type="predicted"/>
<dbReference type="AlphaFoldDB" id="A0A1R2BL88"/>
<feature type="compositionally biased region" description="Basic and acidic residues" evidence="1">
    <location>
        <begin position="268"/>
        <end position="282"/>
    </location>
</feature>
<feature type="region of interest" description="Disordered" evidence="1">
    <location>
        <begin position="268"/>
        <end position="293"/>
    </location>
</feature>
<reference evidence="2 3" key="1">
    <citation type="submission" date="2016-11" db="EMBL/GenBank/DDBJ databases">
        <title>The macronuclear genome of Stentor coeruleus: a giant cell with tiny introns.</title>
        <authorList>
            <person name="Slabodnick M."/>
            <person name="Ruby J.G."/>
            <person name="Reiff S.B."/>
            <person name="Swart E.C."/>
            <person name="Gosai S."/>
            <person name="Prabakaran S."/>
            <person name="Witkowska E."/>
            <person name="Larue G.E."/>
            <person name="Fisher S."/>
            <person name="Freeman R.M."/>
            <person name="Gunawardena J."/>
            <person name="Chu W."/>
            <person name="Stover N.A."/>
            <person name="Gregory B.D."/>
            <person name="Nowacki M."/>
            <person name="Derisi J."/>
            <person name="Roy S.W."/>
            <person name="Marshall W.F."/>
            <person name="Sood P."/>
        </authorList>
    </citation>
    <scope>NUCLEOTIDE SEQUENCE [LARGE SCALE GENOMIC DNA]</scope>
    <source>
        <strain evidence="2">WM001</strain>
    </source>
</reference>
<dbReference type="OrthoDB" id="416380at2759"/>
<feature type="compositionally biased region" description="Basic residues" evidence="1">
    <location>
        <begin position="200"/>
        <end position="209"/>
    </location>
</feature>
<gene>
    <name evidence="2" type="ORF">SteCoe_22791</name>
</gene>
<protein>
    <submittedName>
        <fullName evidence="2">Uncharacterized protein</fullName>
    </submittedName>
</protein>
<dbReference type="Proteomes" id="UP000187209">
    <property type="component" value="Unassembled WGS sequence"/>
</dbReference>
<keyword evidence="3" id="KW-1185">Reference proteome</keyword>
<name>A0A1R2BL88_9CILI</name>
<accession>A0A1R2BL88</accession>
<dbReference type="EMBL" id="MPUH01000567">
    <property type="protein sequence ID" value="OMJ77583.1"/>
    <property type="molecule type" value="Genomic_DNA"/>
</dbReference>
<feature type="compositionally biased region" description="Acidic residues" evidence="1">
    <location>
        <begin position="218"/>
        <end position="230"/>
    </location>
</feature>
<organism evidence="2 3">
    <name type="scientific">Stentor coeruleus</name>
    <dbReference type="NCBI Taxonomy" id="5963"/>
    <lineage>
        <taxon>Eukaryota</taxon>
        <taxon>Sar</taxon>
        <taxon>Alveolata</taxon>
        <taxon>Ciliophora</taxon>
        <taxon>Postciliodesmatophora</taxon>
        <taxon>Heterotrichea</taxon>
        <taxon>Heterotrichida</taxon>
        <taxon>Stentoridae</taxon>
        <taxon>Stentor</taxon>
    </lineage>
</organism>
<evidence type="ECO:0000313" key="3">
    <source>
        <dbReference type="Proteomes" id="UP000187209"/>
    </source>
</evidence>